<keyword evidence="1" id="KW-0732">Signal</keyword>
<dbReference type="AlphaFoldDB" id="A0A829Y8Z8"/>
<keyword evidence="3" id="KW-1185">Reference proteome</keyword>
<sequence>MAVTLLTYARRMNRTGPTPALLALLIASTLTGAASVADPLHKYGDEGAWCHVESGWMFPKDVGNFARVLQPYNIDGNNDAGAEYKQESGPFQGAVEVDVYAADSAATDANIDGARTTAARKAGEGAKVESEKSFQIDAVKGLHGVKVKYARDAKAAGGQTNLYYFTTDRWRVKVLAQAKQAGNESDRALDAFVQALPWNTLGTNPGIH</sequence>
<dbReference type="EMBL" id="BLJN01000001">
    <property type="protein sequence ID" value="GFE79421.1"/>
    <property type="molecule type" value="Genomic_DNA"/>
</dbReference>
<reference evidence="3" key="1">
    <citation type="submission" date="2020-01" db="EMBL/GenBank/DDBJ databases">
        <title>'Steroidobacter agaridevorans' sp. nov., agar-degrading bacteria isolated from rhizosphere soils.</title>
        <authorList>
            <person name="Ikenaga M."/>
            <person name="Kataoka M."/>
            <person name="Murouchi A."/>
            <person name="Katsuragi S."/>
            <person name="Sakai M."/>
        </authorList>
    </citation>
    <scope>NUCLEOTIDE SEQUENCE [LARGE SCALE GENOMIC DNA]</scope>
    <source>
        <strain evidence="3">YU21-B</strain>
    </source>
</reference>
<evidence type="ECO:0000313" key="3">
    <source>
        <dbReference type="Proteomes" id="UP000445000"/>
    </source>
</evidence>
<organism evidence="2 3">
    <name type="scientific">Steroidobacter agaridevorans</name>
    <dbReference type="NCBI Taxonomy" id="2695856"/>
    <lineage>
        <taxon>Bacteria</taxon>
        <taxon>Pseudomonadati</taxon>
        <taxon>Pseudomonadota</taxon>
        <taxon>Gammaproteobacteria</taxon>
        <taxon>Steroidobacterales</taxon>
        <taxon>Steroidobacteraceae</taxon>
        <taxon>Steroidobacter</taxon>
    </lineage>
</organism>
<gene>
    <name evidence="2" type="ORF">GCM10011487_14210</name>
</gene>
<comment type="caution">
    <text evidence="2">The sequence shown here is derived from an EMBL/GenBank/DDBJ whole genome shotgun (WGS) entry which is preliminary data.</text>
</comment>
<protein>
    <submittedName>
        <fullName evidence="2">Uncharacterized protein</fullName>
    </submittedName>
</protein>
<evidence type="ECO:0000256" key="1">
    <source>
        <dbReference type="SAM" id="SignalP"/>
    </source>
</evidence>
<dbReference type="Proteomes" id="UP000445000">
    <property type="component" value="Unassembled WGS sequence"/>
</dbReference>
<accession>A0A829Y8Z8</accession>
<feature type="signal peptide" evidence="1">
    <location>
        <begin position="1"/>
        <end position="33"/>
    </location>
</feature>
<name>A0A829Y8Z8_9GAMM</name>
<feature type="chain" id="PRO_5032547509" evidence="1">
    <location>
        <begin position="34"/>
        <end position="208"/>
    </location>
</feature>
<evidence type="ECO:0000313" key="2">
    <source>
        <dbReference type="EMBL" id="GFE79421.1"/>
    </source>
</evidence>
<proteinExistence type="predicted"/>